<proteinExistence type="predicted"/>
<reference evidence="2 3" key="1">
    <citation type="submission" date="2020-02" db="EMBL/GenBank/DDBJ databases">
        <authorList>
            <person name="Li X.-J."/>
            <person name="Feng X.-M."/>
        </authorList>
    </citation>
    <scope>NUCLEOTIDE SEQUENCE [LARGE SCALE GENOMIC DNA]</scope>
    <source>
        <strain evidence="2 3">CGMCC 4.7225</strain>
    </source>
</reference>
<dbReference type="Pfam" id="PF01869">
    <property type="entry name" value="BcrAD_BadFG"/>
    <property type="match status" value="1"/>
</dbReference>
<gene>
    <name evidence="2" type="ORF">G1H11_06170</name>
</gene>
<evidence type="ECO:0000259" key="1">
    <source>
        <dbReference type="Pfam" id="PF01869"/>
    </source>
</evidence>
<dbReference type="InterPro" id="IPR043129">
    <property type="entry name" value="ATPase_NBD"/>
</dbReference>
<accession>A0A6N9YIY0</accession>
<dbReference type="Gene3D" id="3.30.420.40">
    <property type="match status" value="2"/>
</dbReference>
<dbReference type="PANTHER" id="PTHR43190:SF3">
    <property type="entry name" value="N-ACETYL-D-GLUCOSAMINE KINASE"/>
    <property type="match status" value="1"/>
</dbReference>
<name>A0A6N9YIY0_9ACTN</name>
<dbReference type="InterPro" id="IPR002731">
    <property type="entry name" value="ATPase_BadF"/>
</dbReference>
<dbReference type="InterPro" id="IPR052519">
    <property type="entry name" value="Euk-type_GlcNAc_Kinase"/>
</dbReference>
<dbReference type="SUPFAM" id="SSF53067">
    <property type="entry name" value="Actin-like ATPase domain"/>
    <property type="match status" value="1"/>
</dbReference>
<dbReference type="EMBL" id="JAAGOB010000003">
    <property type="protein sequence ID" value="NED94895.1"/>
    <property type="molecule type" value="Genomic_DNA"/>
</dbReference>
<protein>
    <submittedName>
        <fullName evidence="2">ATPase</fullName>
    </submittedName>
</protein>
<dbReference type="AlphaFoldDB" id="A0A6N9YIY0"/>
<keyword evidence="3" id="KW-1185">Reference proteome</keyword>
<organism evidence="2 3">
    <name type="scientific">Phytoactinopolyspora alkaliphila</name>
    <dbReference type="NCBI Taxonomy" id="1783498"/>
    <lineage>
        <taxon>Bacteria</taxon>
        <taxon>Bacillati</taxon>
        <taxon>Actinomycetota</taxon>
        <taxon>Actinomycetes</taxon>
        <taxon>Jiangellales</taxon>
        <taxon>Jiangellaceae</taxon>
        <taxon>Phytoactinopolyspora</taxon>
    </lineage>
</organism>
<dbReference type="Proteomes" id="UP000469185">
    <property type="component" value="Unassembled WGS sequence"/>
</dbReference>
<feature type="domain" description="ATPase BadF/BadG/BcrA/BcrD type" evidence="1">
    <location>
        <begin position="8"/>
        <end position="296"/>
    </location>
</feature>
<dbReference type="PANTHER" id="PTHR43190">
    <property type="entry name" value="N-ACETYL-D-GLUCOSAMINE KINASE"/>
    <property type="match status" value="1"/>
</dbReference>
<evidence type="ECO:0000313" key="3">
    <source>
        <dbReference type="Proteomes" id="UP000469185"/>
    </source>
</evidence>
<dbReference type="RefSeq" id="WP_163817182.1">
    <property type="nucleotide sequence ID" value="NZ_JAAGOB010000003.1"/>
</dbReference>
<sequence>MTGHVVVVDAGRSSCRAAASADGSVIRPAAVTPGLPLIAAENGISTVADALTRAVLAISREPAVVAAGLTGLFERMDSAPELAARLRAATGAGRVLITGDVVTSHAGALGGRPGVVVAAGTGTVALGVGHDGSWARVDGWGFAVGDAGSGYDIGRAGLAAALRHHDGRGGSAHLAELAQARFGHLDRLTATLYSVGNLAGTVAAFAADVAAAARDGDDTARLIWHNAAHELARTAIAAAERVRGDGDSVQVSSTGALFKAGDLLEMPFRQFLAARCPYAVPVPASGDALDGAALLAAGHADALSAGVVTA</sequence>
<comment type="caution">
    <text evidence="2">The sequence shown here is derived from an EMBL/GenBank/DDBJ whole genome shotgun (WGS) entry which is preliminary data.</text>
</comment>
<evidence type="ECO:0000313" key="2">
    <source>
        <dbReference type="EMBL" id="NED94895.1"/>
    </source>
</evidence>